<dbReference type="NCBIfam" id="TIGR00879">
    <property type="entry name" value="SP"/>
    <property type="match status" value="1"/>
</dbReference>
<dbReference type="GO" id="GO:0005351">
    <property type="term" value="F:carbohydrate:proton symporter activity"/>
    <property type="evidence" value="ECO:0007669"/>
    <property type="project" value="TreeGrafter"/>
</dbReference>
<evidence type="ECO:0000256" key="3">
    <source>
        <dbReference type="ARBA" id="ARBA00022448"/>
    </source>
</evidence>
<evidence type="ECO:0000256" key="2">
    <source>
        <dbReference type="ARBA" id="ARBA00010992"/>
    </source>
</evidence>
<evidence type="ECO:0000256" key="9">
    <source>
        <dbReference type="SAM" id="MobiDB-lite"/>
    </source>
</evidence>
<dbReference type="PROSITE" id="PS00217">
    <property type="entry name" value="SUGAR_TRANSPORT_2"/>
    <property type="match status" value="1"/>
</dbReference>
<dbReference type="Gene3D" id="1.20.1250.20">
    <property type="entry name" value="MFS general substrate transporter like domains"/>
    <property type="match status" value="1"/>
</dbReference>
<keyword evidence="13" id="KW-1185">Reference proteome</keyword>
<dbReference type="InterPro" id="IPR005829">
    <property type="entry name" value="Sugar_transporter_CS"/>
</dbReference>
<evidence type="ECO:0000313" key="12">
    <source>
        <dbReference type="EMBL" id="KAJ2904016.1"/>
    </source>
</evidence>
<dbReference type="Proteomes" id="UP001201980">
    <property type="component" value="Unassembled WGS sequence"/>
</dbReference>
<accession>A0AAD5RTW2</accession>
<keyword evidence="7" id="KW-0325">Glycoprotein</keyword>
<feature type="transmembrane region" description="Helical" evidence="10">
    <location>
        <begin position="444"/>
        <end position="464"/>
    </location>
</feature>
<dbReference type="InterPro" id="IPR020846">
    <property type="entry name" value="MFS_dom"/>
</dbReference>
<name>A0AAD5RTW2_9PEZI</name>
<feature type="compositionally biased region" description="Basic and acidic residues" evidence="9">
    <location>
        <begin position="503"/>
        <end position="521"/>
    </location>
</feature>
<dbReference type="InterPro" id="IPR005828">
    <property type="entry name" value="MFS_sugar_transport-like"/>
</dbReference>
<comment type="subcellular location">
    <subcellularLocation>
        <location evidence="1">Membrane</location>
        <topology evidence="1">Multi-pass membrane protein</topology>
    </subcellularLocation>
</comment>
<dbReference type="InterPro" id="IPR050360">
    <property type="entry name" value="MFS_Sugar_Transporters"/>
</dbReference>
<evidence type="ECO:0000256" key="8">
    <source>
        <dbReference type="RuleBase" id="RU003346"/>
    </source>
</evidence>
<comment type="similarity">
    <text evidence="2 8">Belongs to the major facilitator superfamily. Sugar transporter (TC 2.A.1.1) family.</text>
</comment>
<evidence type="ECO:0000259" key="11">
    <source>
        <dbReference type="PROSITE" id="PS50850"/>
    </source>
</evidence>
<dbReference type="PROSITE" id="PS50850">
    <property type="entry name" value="MFS"/>
    <property type="match status" value="1"/>
</dbReference>
<dbReference type="FunFam" id="1.20.1250.20:FF:000026">
    <property type="entry name" value="MFS quinate transporter QutD"/>
    <property type="match status" value="1"/>
</dbReference>
<dbReference type="Pfam" id="PF00083">
    <property type="entry name" value="Sugar_tr"/>
    <property type="match status" value="1"/>
</dbReference>
<feature type="transmembrane region" description="Helical" evidence="10">
    <location>
        <begin position="86"/>
        <end position="105"/>
    </location>
</feature>
<dbReference type="PANTHER" id="PTHR48022:SF21">
    <property type="entry name" value="QUINATE TRANSPORTER, PUTATIVE (AFU_ORTHOLOGUE AFUA_6G06960)-RELATED"/>
    <property type="match status" value="1"/>
</dbReference>
<feature type="transmembrane region" description="Helical" evidence="10">
    <location>
        <begin position="176"/>
        <end position="198"/>
    </location>
</feature>
<gene>
    <name evidence="12" type="ORF">MKZ38_008948</name>
</gene>
<keyword evidence="4 10" id="KW-0812">Transmembrane</keyword>
<evidence type="ECO:0000256" key="5">
    <source>
        <dbReference type="ARBA" id="ARBA00022989"/>
    </source>
</evidence>
<dbReference type="AlphaFoldDB" id="A0AAD5RTW2"/>
<evidence type="ECO:0000313" key="13">
    <source>
        <dbReference type="Proteomes" id="UP001201980"/>
    </source>
</evidence>
<protein>
    <submittedName>
        <fullName evidence="12">Quinate permease</fullName>
    </submittedName>
</protein>
<feature type="transmembrane region" description="Helical" evidence="10">
    <location>
        <begin position="341"/>
        <end position="361"/>
    </location>
</feature>
<evidence type="ECO:0000256" key="10">
    <source>
        <dbReference type="SAM" id="Phobius"/>
    </source>
</evidence>
<organism evidence="12 13">
    <name type="scientific">Zalerion maritima</name>
    <dbReference type="NCBI Taxonomy" id="339359"/>
    <lineage>
        <taxon>Eukaryota</taxon>
        <taxon>Fungi</taxon>
        <taxon>Dikarya</taxon>
        <taxon>Ascomycota</taxon>
        <taxon>Pezizomycotina</taxon>
        <taxon>Sordariomycetes</taxon>
        <taxon>Lulworthiomycetidae</taxon>
        <taxon>Lulworthiales</taxon>
        <taxon>Lulworthiaceae</taxon>
        <taxon>Zalerion</taxon>
    </lineage>
</organism>
<feature type="transmembrane region" description="Helical" evidence="10">
    <location>
        <begin position="314"/>
        <end position="332"/>
    </location>
</feature>
<feature type="transmembrane region" description="Helical" evidence="10">
    <location>
        <begin position="117"/>
        <end position="134"/>
    </location>
</feature>
<evidence type="ECO:0000256" key="1">
    <source>
        <dbReference type="ARBA" id="ARBA00004141"/>
    </source>
</evidence>
<dbReference type="SUPFAM" id="SSF103473">
    <property type="entry name" value="MFS general substrate transporter"/>
    <property type="match status" value="1"/>
</dbReference>
<evidence type="ECO:0000256" key="7">
    <source>
        <dbReference type="ARBA" id="ARBA00023180"/>
    </source>
</evidence>
<proteinExistence type="inferred from homology"/>
<dbReference type="GO" id="GO:0016020">
    <property type="term" value="C:membrane"/>
    <property type="evidence" value="ECO:0007669"/>
    <property type="project" value="UniProtKB-SubCell"/>
</dbReference>
<reference evidence="12" key="1">
    <citation type="submission" date="2022-07" db="EMBL/GenBank/DDBJ databases">
        <title>Draft genome sequence of Zalerion maritima ATCC 34329, a (micro)plastics degrading marine fungus.</title>
        <authorList>
            <person name="Paco A."/>
            <person name="Goncalves M.F.M."/>
            <person name="Rocha-Santos T.A.P."/>
            <person name="Alves A."/>
        </authorList>
    </citation>
    <scope>NUCLEOTIDE SEQUENCE</scope>
    <source>
        <strain evidence="12">ATCC 34329</strain>
    </source>
</reference>
<keyword evidence="6 10" id="KW-0472">Membrane</keyword>
<feature type="transmembrane region" description="Helical" evidence="10">
    <location>
        <begin position="412"/>
        <end position="432"/>
    </location>
</feature>
<feature type="region of interest" description="Disordered" evidence="9">
    <location>
        <begin position="489"/>
        <end position="521"/>
    </location>
</feature>
<sequence>MNSLKLFFQFYRCCSSECNGFGGMLFGWDIGAIGGILKIDNFKEDYNIDEETNVDLSQNIVSTLQAGCFAACLVTTWFTDRWGRRWCLIVAGLVTIVGVVMQAASSGNLGAMYAGRFFAGLGVGAASMLTPLYVSECAPRAIRGALTSFYQLFIVTGIMIAFWINYGAVQHIKNDAVYIVPLILQLVPAIFLVVGMFFSPESPRWCAKNDHWERAKTILVSITDLPVDHAYLQSELQDMAQQLELERRLVGDANFFTLWKEMWTIPGNRKRAVISILLMVCQQMTGVNAINYYAPQIFSNMGLDGTSSSLFATGIYGIVKVVSCMIFLTFAADSLGRRRSLLWTSAAQAISMFIVGIYGRTNPPQEGEPVPPFGYVAMVCIFLFAAFFQFGWGPVCWIYISEIPTARLRALNVALGAATQWFFNFIMARTVLTMMDTMGEAGYGTFFLFASFCVVMGIFTWFFIPETKGLSLEKMDELFGVVDMSEKKELNDPEAGRAGGSDKGGDVSKTHSHEATVEKKE</sequence>
<keyword evidence="5 10" id="KW-1133">Transmembrane helix</keyword>
<keyword evidence="3 8" id="KW-0813">Transport</keyword>
<evidence type="ECO:0000256" key="6">
    <source>
        <dbReference type="ARBA" id="ARBA00023136"/>
    </source>
</evidence>
<dbReference type="EMBL" id="JAKWBI020000064">
    <property type="protein sequence ID" value="KAJ2904016.1"/>
    <property type="molecule type" value="Genomic_DNA"/>
</dbReference>
<comment type="caution">
    <text evidence="12">The sequence shown here is derived from an EMBL/GenBank/DDBJ whole genome shotgun (WGS) entry which is preliminary data.</text>
</comment>
<evidence type="ECO:0000256" key="4">
    <source>
        <dbReference type="ARBA" id="ARBA00022692"/>
    </source>
</evidence>
<feature type="domain" description="Major facilitator superfamily (MFS) profile" evidence="11">
    <location>
        <begin position="15"/>
        <end position="468"/>
    </location>
</feature>
<dbReference type="PANTHER" id="PTHR48022">
    <property type="entry name" value="PLASTIDIC GLUCOSE TRANSPORTER 4"/>
    <property type="match status" value="1"/>
</dbReference>
<feature type="transmembrane region" description="Helical" evidence="10">
    <location>
        <begin position="146"/>
        <end position="164"/>
    </location>
</feature>
<dbReference type="InterPro" id="IPR003663">
    <property type="entry name" value="Sugar/inositol_transpt"/>
</dbReference>
<dbReference type="InterPro" id="IPR036259">
    <property type="entry name" value="MFS_trans_sf"/>
</dbReference>
<feature type="transmembrane region" description="Helical" evidence="10">
    <location>
        <begin position="373"/>
        <end position="400"/>
    </location>
</feature>
<feature type="transmembrane region" description="Helical" evidence="10">
    <location>
        <begin position="272"/>
        <end position="294"/>
    </location>
</feature>
<dbReference type="PRINTS" id="PR00171">
    <property type="entry name" value="SUGRTRNSPORT"/>
</dbReference>